<feature type="transmembrane region" description="Helical" evidence="7">
    <location>
        <begin position="455"/>
        <end position="474"/>
    </location>
</feature>
<comment type="subcellular location">
    <subcellularLocation>
        <location evidence="1">Membrane</location>
        <topology evidence="1">Multi-pass membrane protein</topology>
    </subcellularLocation>
</comment>
<keyword evidence="6 7" id="KW-0472">Membrane</keyword>
<evidence type="ECO:0000259" key="8">
    <source>
        <dbReference type="PROSITE" id="PS51202"/>
    </source>
</evidence>
<evidence type="ECO:0000313" key="10">
    <source>
        <dbReference type="Proteomes" id="UP000009286"/>
    </source>
</evidence>
<dbReference type="InterPro" id="IPR051679">
    <property type="entry name" value="DASS-Related_Transporters"/>
</dbReference>
<feature type="transmembrane region" description="Helical" evidence="7">
    <location>
        <begin position="190"/>
        <end position="209"/>
    </location>
</feature>
<organism evidence="9 10">
    <name type="scientific">Micavibrio aeruginosavorus (strain ARL-13)</name>
    <dbReference type="NCBI Taxonomy" id="856793"/>
    <lineage>
        <taxon>Bacteria</taxon>
        <taxon>Pseudomonadati</taxon>
        <taxon>Bdellovibrionota</taxon>
        <taxon>Bdellovibrionia</taxon>
        <taxon>Bdellovibrionales</taxon>
        <taxon>Pseudobdellovibrionaceae</taxon>
        <taxon>Micavibrio</taxon>
    </lineage>
</organism>
<dbReference type="PANTHER" id="PTHR43652">
    <property type="entry name" value="BASIC AMINO ACID ANTIPORTER YFCC-RELATED"/>
    <property type="match status" value="1"/>
</dbReference>
<evidence type="ECO:0000256" key="2">
    <source>
        <dbReference type="ARBA" id="ARBA00022448"/>
    </source>
</evidence>
<feature type="transmembrane region" description="Helical" evidence="7">
    <location>
        <begin position="36"/>
        <end position="53"/>
    </location>
</feature>
<feature type="domain" description="RCK C-terminal" evidence="8">
    <location>
        <begin position="216"/>
        <end position="300"/>
    </location>
</feature>
<dbReference type="AlphaFoldDB" id="G2KPY9"/>
<dbReference type="GO" id="GO:0008324">
    <property type="term" value="F:monoatomic cation transmembrane transporter activity"/>
    <property type="evidence" value="ECO:0007669"/>
    <property type="project" value="InterPro"/>
</dbReference>
<dbReference type="Pfam" id="PF03600">
    <property type="entry name" value="CitMHS"/>
    <property type="match status" value="1"/>
</dbReference>
<reference evidence="9 10" key="1">
    <citation type="journal article" date="2011" name="BMC Genomics">
        <title>Genomic insights into an obligate epibiotic bacterial predator: Micavibrio aeruginosavorus ARL-13.</title>
        <authorList>
            <person name="Wang Z."/>
            <person name="Kadouri D."/>
            <person name="Wu M."/>
        </authorList>
    </citation>
    <scope>NUCLEOTIDE SEQUENCE [LARGE SCALE GENOMIC DNA]</scope>
    <source>
        <strain evidence="9 10">ARL-13</strain>
    </source>
</reference>
<dbReference type="InterPro" id="IPR004680">
    <property type="entry name" value="Cit_transptr-like_dom"/>
</dbReference>
<dbReference type="OrthoDB" id="9809303at2"/>
<name>G2KPY9_MICAA</name>
<keyword evidence="3 7" id="KW-0812">Transmembrane</keyword>
<evidence type="ECO:0000256" key="6">
    <source>
        <dbReference type="ARBA" id="ARBA00023136"/>
    </source>
</evidence>
<feature type="transmembrane region" description="Helical" evidence="7">
    <location>
        <begin position="519"/>
        <end position="537"/>
    </location>
</feature>
<keyword evidence="4" id="KW-0677">Repeat</keyword>
<dbReference type="RefSeq" id="WP_014103580.1">
    <property type="nucleotide sequence ID" value="NC_016026.1"/>
</dbReference>
<dbReference type="EMBL" id="CP002382">
    <property type="protein sequence ID" value="AEP10357.1"/>
    <property type="molecule type" value="Genomic_DNA"/>
</dbReference>
<sequence length="602" mass="63902">MSGIEFFGIAWDIWLIYGLIIGVFVAFLMERMPPDIIALGALAILILTGILTTKDALSVFSNPAPITIGAMFIISAALERTGCVEYLGRSINRFAGKGQLGLILAVTPVALVISAFMNNTPVVVVLTPVLIALARKMDIASSKVLIPLSYAAILGGTTTLIGTSTNLLVSGIAENSGAARFSMFEITAPGLILAAVGTLFMVLIGRHLLPARQSLSSMIGGGTGKKYIAQLLVPHNSALIGQKLTSSMLNKGEDTHILDVIRHGDSMKDHLDELLLKAGDRIVMETNAGEILGIKESGAVEFDTSTISDFEPVSASQNVVVEGIVGNNSPLIGKMVSALRFRRNYGVYVVGVHQAEHRTAIGGPKRQQLQMGDALLLEGPIQGMTQLFEDSGLVNLTVQEEQPMRRNKAPLAVLTLIAVVGLAALDVMPIAALAIIGAFFVAVTRCIEPRDIYKTIDWSILFLIFGMLGLSLGMERTGAAALVVDQVVQLAETLGGPLMILAVFYILTSVLTEIVSNNAVAALLAPIAIGVATSLGLDPKPFLVAVMFAASASFATPIGYQTNTFVYGAGGYKFKDFLVVGIPMNLIMFAVSMVVIPKFWPF</sequence>
<dbReference type="KEGG" id="mai:MICA_2049"/>
<keyword evidence="5 7" id="KW-1133">Transmembrane helix</keyword>
<feature type="transmembrane region" description="Helical" evidence="7">
    <location>
        <begin position="411"/>
        <end position="443"/>
    </location>
</feature>
<dbReference type="SUPFAM" id="SSF116726">
    <property type="entry name" value="TrkA C-terminal domain-like"/>
    <property type="match status" value="2"/>
</dbReference>
<feature type="domain" description="RCK C-terminal" evidence="8">
    <location>
        <begin position="308"/>
        <end position="393"/>
    </location>
</feature>
<feature type="transmembrane region" description="Helical" evidence="7">
    <location>
        <begin position="100"/>
        <end position="133"/>
    </location>
</feature>
<dbReference type="InterPro" id="IPR036721">
    <property type="entry name" value="RCK_C_sf"/>
</dbReference>
<evidence type="ECO:0000256" key="4">
    <source>
        <dbReference type="ARBA" id="ARBA00022737"/>
    </source>
</evidence>
<evidence type="ECO:0000256" key="7">
    <source>
        <dbReference type="SAM" id="Phobius"/>
    </source>
</evidence>
<feature type="transmembrane region" description="Helical" evidence="7">
    <location>
        <begin position="6"/>
        <end position="29"/>
    </location>
</feature>
<dbReference type="Pfam" id="PF02080">
    <property type="entry name" value="TrkA_C"/>
    <property type="match status" value="1"/>
</dbReference>
<feature type="transmembrane region" description="Helical" evidence="7">
    <location>
        <begin position="577"/>
        <end position="600"/>
    </location>
</feature>
<dbReference type="PROSITE" id="PS51202">
    <property type="entry name" value="RCK_C"/>
    <property type="match status" value="2"/>
</dbReference>
<feature type="transmembrane region" description="Helical" evidence="7">
    <location>
        <begin position="59"/>
        <end position="79"/>
    </location>
</feature>
<dbReference type="Proteomes" id="UP000009286">
    <property type="component" value="Chromosome"/>
</dbReference>
<feature type="transmembrane region" description="Helical" evidence="7">
    <location>
        <begin position="145"/>
        <end position="169"/>
    </location>
</feature>
<accession>G2KPY9</accession>
<evidence type="ECO:0000256" key="1">
    <source>
        <dbReference type="ARBA" id="ARBA00004141"/>
    </source>
</evidence>
<dbReference type="eggNOG" id="COG0471">
    <property type="taxonomic scope" value="Bacteria"/>
</dbReference>
<keyword evidence="10" id="KW-1185">Reference proteome</keyword>
<dbReference type="InterPro" id="IPR006037">
    <property type="entry name" value="RCK_C"/>
</dbReference>
<evidence type="ECO:0000256" key="3">
    <source>
        <dbReference type="ARBA" id="ARBA00022692"/>
    </source>
</evidence>
<dbReference type="eggNOG" id="COG3273">
    <property type="taxonomic scope" value="Bacteria"/>
</dbReference>
<keyword evidence="2" id="KW-0813">Transport</keyword>
<evidence type="ECO:0000256" key="5">
    <source>
        <dbReference type="ARBA" id="ARBA00022989"/>
    </source>
</evidence>
<dbReference type="STRING" id="856793.MICA_2049"/>
<protein>
    <submittedName>
        <fullName evidence="9">Citrate transporter family protein</fullName>
    </submittedName>
</protein>
<dbReference type="GO" id="GO:0005886">
    <property type="term" value="C:plasma membrane"/>
    <property type="evidence" value="ECO:0007669"/>
    <property type="project" value="TreeGrafter"/>
</dbReference>
<dbReference type="GO" id="GO:0006813">
    <property type="term" value="P:potassium ion transport"/>
    <property type="evidence" value="ECO:0007669"/>
    <property type="project" value="InterPro"/>
</dbReference>
<gene>
    <name evidence="9" type="ordered locus">MICA_2049</name>
</gene>
<dbReference type="HOGENOM" id="CLU_005170_6_1_5"/>
<feature type="transmembrane region" description="Helical" evidence="7">
    <location>
        <begin position="494"/>
        <end position="512"/>
    </location>
</feature>
<dbReference type="PANTHER" id="PTHR43652:SF2">
    <property type="entry name" value="BASIC AMINO ACID ANTIPORTER YFCC-RELATED"/>
    <property type="match status" value="1"/>
</dbReference>
<feature type="transmembrane region" description="Helical" evidence="7">
    <location>
        <begin position="543"/>
        <end position="565"/>
    </location>
</feature>
<proteinExistence type="predicted"/>
<evidence type="ECO:0000313" key="9">
    <source>
        <dbReference type="EMBL" id="AEP10357.1"/>
    </source>
</evidence>
<dbReference type="Gene3D" id="3.30.70.1450">
    <property type="entry name" value="Regulator of K+ conductance, C-terminal domain"/>
    <property type="match status" value="2"/>
</dbReference>